<evidence type="ECO:0000313" key="16">
    <source>
        <dbReference type="EMBL" id="RAQ28438.1"/>
    </source>
</evidence>
<dbReference type="Gene3D" id="3.40.1360.10">
    <property type="match status" value="1"/>
</dbReference>
<keyword evidence="5 12" id="KW-0235">DNA replication</keyword>
<evidence type="ECO:0000256" key="4">
    <source>
        <dbReference type="ARBA" id="ARBA00022695"/>
    </source>
</evidence>
<dbReference type="InterPro" id="IPR006171">
    <property type="entry name" value="TOPRIM_dom"/>
</dbReference>
<reference evidence="16 17" key="1">
    <citation type="submission" date="2018-06" db="EMBL/GenBank/DDBJ databases">
        <title>Noncontiguous genome sequence of Ruminococcaceae bacterium ASD2818.</title>
        <authorList>
            <person name="Chaplin A.V."/>
            <person name="Sokolova S.R."/>
            <person name="Kochetkova T.O."/>
            <person name="Goltsov A.Y."/>
            <person name="Trofimov D.Y."/>
            <person name="Efimov B.A."/>
        </authorList>
    </citation>
    <scope>NUCLEOTIDE SEQUENCE [LARGE SCALE GENOMIC DNA]</scope>
    <source>
        <strain evidence="16 17">ASD2818</strain>
    </source>
</reference>
<dbReference type="InterPro" id="IPR037068">
    <property type="entry name" value="DNA_primase_core_N_sf"/>
</dbReference>
<evidence type="ECO:0000313" key="17">
    <source>
        <dbReference type="Proteomes" id="UP000249377"/>
    </source>
</evidence>
<dbReference type="GO" id="GO:0005737">
    <property type="term" value="C:cytoplasm"/>
    <property type="evidence" value="ECO:0007669"/>
    <property type="project" value="TreeGrafter"/>
</dbReference>
<dbReference type="SUPFAM" id="SSF56731">
    <property type="entry name" value="DNA primase core"/>
    <property type="match status" value="1"/>
</dbReference>
<dbReference type="HAMAP" id="MF_00974">
    <property type="entry name" value="DNA_primase_DnaG"/>
    <property type="match status" value="1"/>
</dbReference>
<evidence type="ECO:0000256" key="14">
    <source>
        <dbReference type="PIRSR" id="PIRSR002811-1"/>
    </source>
</evidence>
<keyword evidence="1 12" id="KW-0240">DNA-directed RNA polymerase</keyword>
<keyword evidence="11 12" id="KW-0804">Transcription</keyword>
<dbReference type="SUPFAM" id="SSF57783">
    <property type="entry name" value="Zinc beta-ribbon"/>
    <property type="match status" value="1"/>
</dbReference>
<keyword evidence="2 12" id="KW-0639">Primosome</keyword>
<dbReference type="InterPro" id="IPR036977">
    <property type="entry name" value="DNA_primase_Znf_CHC2"/>
</dbReference>
<gene>
    <name evidence="12" type="primary">dnaG</name>
    <name evidence="16" type="ORF">DPQ25_08915</name>
</gene>
<dbReference type="Proteomes" id="UP000249377">
    <property type="component" value="Unassembled WGS sequence"/>
</dbReference>
<dbReference type="PROSITE" id="PS50880">
    <property type="entry name" value="TOPRIM"/>
    <property type="match status" value="1"/>
</dbReference>
<dbReference type="Pfam" id="PF10410">
    <property type="entry name" value="DnaB_bind"/>
    <property type="match status" value="1"/>
</dbReference>
<dbReference type="PANTHER" id="PTHR30313:SF2">
    <property type="entry name" value="DNA PRIMASE"/>
    <property type="match status" value="1"/>
</dbReference>
<dbReference type="Pfam" id="PF08275">
    <property type="entry name" value="DNAG_N"/>
    <property type="match status" value="1"/>
</dbReference>
<dbReference type="InterPro" id="IPR006295">
    <property type="entry name" value="DNA_primase_DnaG"/>
</dbReference>
<dbReference type="Gene3D" id="3.90.980.10">
    <property type="entry name" value="DNA primase, catalytic core, N-terminal domain"/>
    <property type="match status" value="1"/>
</dbReference>
<dbReference type="GO" id="GO:0003899">
    <property type="term" value="F:DNA-directed RNA polymerase activity"/>
    <property type="evidence" value="ECO:0007669"/>
    <property type="project" value="UniProtKB-UniRule"/>
</dbReference>
<evidence type="ECO:0000256" key="13">
    <source>
        <dbReference type="PIRNR" id="PIRNR002811"/>
    </source>
</evidence>
<evidence type="ECO:0000256" key="5">
    <source>
        <dbReference type="ARBA" id="ARBA00022705"/>
    </source>
</evidence>
<evidence type="ECO:0000256" key="11">
    <source>
        <dbReference type="ARBA" id="ARBA00023163"/>
    </source>
</evidence>
<keyword evidence="4 12" id="KW-0548">Nucleotidyltransferase</keyword>
<dbReference type="PIRSF" id="PIRSF002811">
    <property type="entry name" value="DnaG"/>
    <property type="match status" value="1"/>
</dbReference>
<dbReference type="RefSeq" id="WP_112332821.1">
    <property type="nucleotide sequence ID" value="NZ_QLYR01000005.1"/>
</dbReference>
<evidence type="ECO:0000256" key="2">
    <source>
        <dbReference type="ARBA" id="ARBA00022515"/>
    </source>
</evidence>
<proteinExistence type="inferred from homology"/>
<keyword evidence="8 12" id="KW-0862">Zinc</keyword>
<dbReference type="Gene3D" id="1.10.860.10">
    <property type="entry name" value="DNAb Helicase, Chain A"/>
    <property type="match status" value="1"/>
</dbReference>
<keyword evidence="17" id="KW-1185">Reference proteome</keyword>
<sequence length="588" mass="65530">MPLPDAFLQELKVRNDLTDVVSSYVNLRRSGRNMVGLCPFHGEKTPSFNVYPENGSFYCFGCGVGGDVITFIRRIENLDYMEAVRFLADRSGLQVPENDVDRGLSSLRTKVLEINRETARFFHRQLMQPAGKAGLDYLTGRGLSLHTIKHFGLGYAPENRKTLVSYLQQKGYTANELIQANVAFQGRSGAPVDRFSARVMFPIIDLRGNVIGFSGRVLTDVKPKYLNTSETLVFHKSNGLFAMNFAKNNADGQLILAEGNMDVISLHQAGFTNAVASLGTSLTPEQAHLMAKYAKEVVICYDADAAGQKATARAIPLLRNAGLEVRVLNIPNGKDPDEYIRSYGEQGSARFRQLLTRSGNDIEYRISKVRNECNLEMPEGRVAYLTGAVDILASLDSDIERDIYAGRLAEETGVAKDSILSQVRKKRARQEKTREQKEFREFQQQAVGLKDTVNPEKYKHLRAATAEEALIAYLLRFPEVGKEVSGKLPSNKFVTSFNSRVYEALLGKLSGGKEINLTDLSADFSPDELSAIAKMIAAYANNDFSPQAVDEFIQVILQEKEKESVLHAEALRTQDIQQYLDRLKAQKK</sequence>
<accession>A0A328UIB6</accession>
<keyword evidence="10 12" id="KW-0238">DNA-binding</keyword>
<dbReference type="InterPro" id="IPR034151">
    <property type="entry name" value="TOPRIM_DnaG_bac"/>
</dbReference>
<comment type="caution">
    <text evidence="16">The sequence shown here is derived from an EMBL/GenBank/DDBJ whole genome shotgun (WGS) entry which is preliminary data.</text>
</comment>
<comment type="domain">
    <text evidence="12">Contains an N-terminal zinc-binding domain, a central core domain that contains the primase activity, and a C-terminal DnaB-binding domain.</text>
</comment>
<dbReference type="Pfam" id="PF13155">
    <property type="entry name" value="Toprim_2"/>
    <property type="match status" value="1"/>
</dbReference>
<dbReference type="SMART" id="SM00493">
    <property type="entry name" value="TOPRIM"/>
    <property type="match status" value="1"/>
</dbReference>
<keyword evidence="7 12" id="KW-0863">Zinc-finger</keyword>
<dbReference type="GO" id="GO:0008270">
    <property type="term" value="F:zinc ion binding"/>
    <property type="evidence" value="ECO:0007669"/>
    <property type="project" value="UniProtKB-UniRule"/>
</dbReference>
<organism evidence="16 17">
    <name type="scientific">Hydrogeniiclostridium mannosilyticum</name>
    <dbReference type="NCBI Taxonomy" id="2764322"/>
    <lineage>
        <taxon>Bacteria</taxon>
        <taxon>Bacillati</taxon>
        <taxon>Bacillota</taxon>
        <taxon>Clostridia</taxon>
        <taxon>Eubacteriales</taxon>
        <taxon>Acutalibacteraceae</taxon>
        <taxon>Hydrogeniiclostridium</taxon>
    </lineage>
</organism>
<dbReference type="GO" id="GO:0003678">
    <property type="term" value="F:DNA helicase activity"/>
    <property type="evidence" value="ECO:0007669"/>
    <property type="project" value="InterPro"/>
</dbReference>
<evidence type="ECO:0000256" key="12">
    <source>
        <dbReference type="HAMAP-Rule" id="MF_00974"/>
    </source>
</evidence>
<evidence type="ECO:0000256" key="1">
    <source>
        <dbReference type="ARBA" id="ARBA00022478"/>
    </source>
</evidence>
<dbReference type="InterPro" id="IPR002694">
    <property type="entry name" value="Znf_CHC2"/>
</dbReference>
<dbReference type="InterPro" id="IPR030846">
    <property type="entry name" value="DnaG_bac"/>
</dbReference>
<comment type="catalytic activity">
    <reaction evidence="12">
        <text>ssDNA + n NTP = ssDNA/pppN(pN)n-1 hybrid + (n-1) diphosphate.</text>
        <dbReference type="EC" id="2.7.7.101"/>
    </reaction>
</comment>
<dbReference type="EC" id="2.7.7.101" evidence="12"/>
<dbReference type="FunFam" id="3.90.580.10:FF:000001">
    <property type="entry name" value="DNA primase"/>
    <property type="match status" value="1"/>
</dbReference>
<dbReference type="SMART" id="SM00400">
    <property type="entry name" value="ZnF_CHCC"/>
    <property type="match status" value="1"/>
</dbReference>
<dbReference type="Pfam" id="PF01807">
    <property type="entry name" value="Zn_ribbon_DnaG"/>
    <property type="match status" value="1"/>
</dbReference>
<protein>
    <recommendedName>
        <fullName evidence="12 13">DNA primase</fullName>
        <ecNumber evidence="12">2.7.7.101</ecNumber>
    </recommendedName>
</protein>
<comment type="function">
    <text evidence="12 13">RNA polymerase that catalyzes the synthesis of short RNA molecules used as primers for DNA polymerase during DNA replication.</text>
</comment>
<evidence type="ECO:0000256" key="6">
    <source>
        <dbReference type="ARBA" id="ARBA00022723"/>
    </source>
</evidence>
<comment type="similarity">
    <text evidence="12 13">Belongs to the DnaG primase family.</text>
</comment>
<dbReference type="InterPro" id="IPR016136">
    <property type="entry name" value="DNA_helicase_N/primase_C"/>
</dbReference>
<evidence type="ECO:0000256" key="9">
    <source>
        <dbReference type="ARBA" id="ARBA00022842"/>
    </source>
</evidence>
<dbReference type="InterPro" id="IPR013264">
    <property type="entry name" value="DNAG_N"/>
</dbReference>
<comment type="cofactor">
    <cofactor evidence="12 13 14">
        <name>Zn(2+)</name>
        <dbReference type="ChEBI" id="CHEBI:29105"/>
    </cofactor>
    <text evidence="12 13 14">Binds 1 zinc ion per monomer.</text>
</comment>
<name>A0A328UIB6_9FIRM</name>
<dbReference type="EMBL" id="QLYR01000005">
    <property type="protein sequence ID" value="RAQ28438.1"/>
    <property type="molecule type" value="Genomic_DNA"/>
</dbReference>
<keyword evidence="9" id="KW-0460">Magnesium</keyword>
<dbReference type="SUPFAM" id="SSF48024">
    <property type="entry name" value="N-terminal domain of DnaB helicase"/>
    <property type="match status" value="1"/>
</dbReference>
<evidence type="ECO:0000256" key="8">
    <source>
        <dbReference type="ARBA" id="ARBA00022833"/>
    </source>
</evidence>
<dbReference type="CDD" id="cd03364">
    <property type="entry name" value="TOPRIM_DnaG_primases"/>
    <property type="match status" value="1"/>
</dbReference>
<evidence type="ECO:0000256" key="7">
    <source>
        <dbReference type="ARBA" id="ARBA00022771"/>
    </source>
</evidence>
<evidence type="ECO:0000256" key="3">
    <source>
        <dbReference type="ARBA" id="ARBA00022679"/>
    </source>
</evidence>
<comment type="subunit">
    <text evidence="12">Monomer. Interacts with DnaB.</text>
</comment>
<dbReference type="InterPro" id="IPR019475">
    <property type="entry name" value="DNA_primase_DnaB-bd"/>
</dbReference>
<feature type="zinc finger region" description="CHC2-type" evidence="12 14">
    <location>
        <begin position="38"/>
        <end position="62"/>
    </location>
</feature>
<dbReference type="PANTHER" id="PTHR30313">
    <property type="entry name" value="DNA PRIMASE"/>
    <property type="match status" value="1"/>
</dbReference>
<dbReference type="Gene3D" id="3.90.580.10">
    <property type="entry name" value="Zinc finger, CHC2-type domain"/>
    <property type="match status" value="1"/>
</dbReference>
<evidence type="ECO:0000259" key="15">
    <source>
        <dbReference type="PROSITE" id="PS50880"/>
    </source>
</evidence>
<dbReference type="GO" id="GO:0003677">
    <property type="term" value="F:DNA binding"/>
    <property type="evidence" value="ECO:0007669"/>
    <property type="project" value="UniProtKB-KW"/>
</dbReference>
<dbReference type="GO" id="GO:0006269">
    <property type="term" value="P:DNA replication, synthesis of primer"/>
    <property type="evidence" value="ECO:0007669"/>
    <property type="project" value="UniProtKB-UniRule"/>
</dbReference>
<dbReference type="FunFam" id="3.90.980.10:FF:000001">
    <property type="entry name" value="DNA primase"/>
    <property type="match status" value="1"/>
</dbReference>
<dbReference type="AlphaFoldDB" id="A0A328UIB6"/>
<dbReference type="GO" id="GO:0000428">
    <property type="term" value="C:DNA-directed RNA polymerase complex"/>
    <property type="evidence" value="ECO:0007669"/>
    <property type="project" value="UniProtKB-KW"/>
</dbReference>
<dbReference type="GO" id="GO:0005524">
    <property type="term" value="F:ATP binding"/>
    <property type="evidence" value="ECO:0007669"/>
    <property type="project" value="InterPro"/>
</dbReference>
<keyword evidence="6 12" id="KW-0479">Metal-binding</keyword>
<dbReference type="GO" id="GO:1990077">
    <property type="term" value="C:primosome complex"/>
    <property type="evidence" value="ECO:0007669"/>
    <property type="project" value="UniProtKB-KW"/>
</dbReference>
<dbReference type="InterPro" id="IPR036185">
    <property type="entry name" value="DNA_heli_DnaB-like_N_sf"/>
</dbReference>
<dbReference type="InterPro" id="IPR050219">
    <property type="entry name" value="DnaG_primase"/>
</dbReference>
<dbReference type="NCBIfam" id="TIGR01391">
    <property type="entry name" value="dnaG"/>
    <property type="match status" value="1"/>
</dbReference>
<evidence type="ECO:0000256" key="10">
    <source>
        <dbReference type="ARBA" id="ARBA00023125"/>
    </source>
</evidence>
<keyword evidence="3 12" id="KW-0808">Transferase</keyword>
<feature type="domain" description="Toprim" evidence="15">
    <location>
        <begin position="252"/>
        <end position="333"/>
    </location>
</feature>